<evidence type="ECO:0000313" key="1">
    <source>
        <dbReference type="EMBL" id="RIJ26853.1"/>
    </source>
</evidence>
<organism evidence="1 2">
    <name type="scientific">Henriciella mobilis</name>
    <dbReference type="NCBI Taxonomy" id="2305467"/>
    <lineage>
        <taxon>Bacteria</taxon>
        <taxon>Pseudomonadati</taxon>
        <taxon>Pseudomonadota</taxon>
        <taxon>Alphaproteobacteria</taxon>
        <taxon>Hyphomonadales</taxon>
        <taxon>Hyphomonadaceae</taxon>
        <taxon>Henriciella</taxon>
    </lineage>
</organism>
<dbReference type="SUPFAM" id="SSF89796">
    <property type="entry name" value="CoA-transferase family III (CaiB/BaiF)"/>
    <property type="match status" value="1"/>
</dbReference>
<dbReference type="EMBL" id="QWFX01000016">
    <property type="protein sequence ID" value="RIJ26853.1"/>
    <property type="molecule type" value="Genomic_DNA"/>
</dbReference>
<name>A0A399R7V6_9PROT</name>
<reference evidence="1 2" key="1">
    <citation type="submission" date="2018-08" db="EMBL/GenBank/DDBJ databases">
        <title>Henriciella mobilis sp. nov., isolated from seawater.</title>
        <authorList>
            <person name="Cheng H."/>
            <person name="Wu Y.-H."/>
            <person name="Xu X.-W."/>
            <person name="Guo L.-L."/>
        </authorList>
    </citation>
    <scope>NUCLEOTIDE SEQUENCE [LARGE SCALE GENOMIC DNA]</scope>
    <source>
        <strain evidence="1 2">JN25</strain>
    </source>
</reference>
<evidence type="ECO:0000313" key="2">
    <source>
        <dbReference type="Proteomes" id="UP000266385"/>
    </source>
</evidence>
<dbReference type="GO" id="GO:0003824">
    <property type="term" value="F:catalytic activity"/>
    <property type="evidence" value="ECO:0007669"/>
    <property type="project" value="InterPro"/>
</dbReference>
<keyword evidence="2" id="KW-1185">Reference proteome</keyword>
<dbReference type="OrthoDB" id="9797653at2"/>
<comment type="caution">
    <text evidence="1">The sequence shown here is derived from an EMBL/GenBank/DDBJ whole genome shotgun (WGS) entry which is preliminary data.</text>
</comment>
<dbReference type="Proteomes" id="UP000266385">
    <property type="component" value="Unassembled WGS sequence"/>
</dbReference>
<dbReference type="InterPro" id="IPR023606">
    <property type="entry name" value="CoA-Trfase_III_dom_1_sf"/>
</dbReference>
<dbReference type="InterPro" id="IPR003673">
    <property type="entry name" value="CoA-Trfase_fam_III"/>
</dbReference>
<dbReference type="Pfam" id="PF02515">
    <property type="entry name" value="CoA_transf_3"/>
    <property type="match status" value="1"/>
</dbReference>
<proteinExistence type="predicted"/>
<accession>A0A399R7V6</accession>
<dbReference type="Gene3D" id="3.40.50.10540">
    <property type="entry name" value="Crotonobetainyl-coa:carnitine coa-transferase, domain 1"/>
    <property type="match status" value="1"/>
</dbReference>
<protein>
    <submittedName>
        <fullName evidence="1">Uncharacterized protein</fullName>
    </submittedName>
</protein>
<sequence>MIEHAVTVGKVYRAGEMLDDPHYAAREALVELASARWGKIAMPNVTPKLSSSPGSVRWPGPETLGEHNEEMYSSLLKLDREALDALRRNGTI</sequence>
<dbReference type="AlphaFoldDB" id="A0A399R7V6"/>
<gene>
    <name evidence="1" type="ORF">D1223_18140</name>
</gene>